<evidence type="ECO:0000256" key="2">
    <source>
        <dbReference type="ARBA" id="ARBA00006301"/>
    </source>
</evidence>
<evidence type="ECO:0000313" key="17">
    <source>
        <dbReference type="Proteomes" id="UP001408789"/>
    </source>
</evidence>
<dbReference type="InterPro" id="IPR029063">
    <property type="entry name" value="SAM-dependent_MTases_sf"/>
</dbReference>
<dbReference type="GO" id="GO:0005730">
    <property type="term" value="C:nucleolus"/>
    <property type="evidence" value="ECO:0007669"/>
    <property type="project" value="UniProtKB-SubCell"/>
</dbReference>
<keyword evidence="10" id="KW-0805">Transcription regulation</keyword>
<feature type="region of interest" description="Disordered" evidence="14">
    <location>
        <begin position="42"/>
        <end position="70"/>
    </location>
</feature>
<evidence type="ECO:0000256" key="15">
    <source>
        <dbReference type="SAM" id="SignalP"/>
    </source>
</evidence>
<evidence type="ECO:0000256" key="7">
    <source>
        <dbReference type="ARBA" id="ARBA00022679"/>
    </source>
</evidence>
<comment type="subcellular location">
    <subcellularLocation>
        <location evidence="1 13">Nucleus</location>
        <location evidence="1 13">Nucleolus</location>
    </subcellularLocation>
</comment>
<dbReference type="EMBL" id="JBCNJP010000019">
    <property type="protein sequence ID" value="KAK9062445.1"/>
    <property type="molecule type" value="Genomic_DNA"/>
</dbReference>
<dbReference type="InterPro" id="IPR042036">
    <property type="entry name" value="RRP8_N"/>
</dbReference>
<keyword evidence="12 13" id="KW-0539">Nucleus</keyword>
<dbReference type="Pfam" id="PF05148">
    <property type="entry name" value="Methyltransf_8"/>
    <property type="match status" value="1"/>
</dbReference>
<evidence type="ECO:0000256" key="9">
    <source>
        <dbReference type="ARBA" id="ARBA00022853"/>
    </source>
</evidence>
<dbReference type="CDD" id="cd02440">
    <property type="entry name" value="AdoMet_MTases"/>
    <property type="match status" value="1"/>
</dbReference>
<dbReference type="FunFam" id="1.10.10.2150:FF:000001">
    <property type="entry name" value="Ribosomal RNA-processing protein 8"/>
    <property type="match status" value="1"/>
</dbReference>
<evidence type="ECO:0000256" key="3">
    <source>
        <dbReference type="ARBA" id="ARBA00020203"/>
    </source>
</evidence>
<protein>
    <recommendedName>
        <fullName evidence="3 13">Ribosomal RNA-processing protein 8</fullName>
        <ecNumber evidence="13">2.1.1.-</ecNumber>
    </recommendedName>
</protein>
<dbReference type="GO" id="GO:0032259">
    <property type="term" value="P:methylation"/>
    <property type="evidence" value="ECO:0007669"/>
    <property type="project" value="UniProtKB-KW"/>
</dbReference>
<keyword evidence="15" id="KW-0732">Signal</keyword>
<evidence type="ECO:0000256" key="6">
    <source>
        <dbReference type="ARBA" id="ARBA00022603"/>
    </source>
</evidence>
<evidence type="ECO:0000256" key="12">
    <source>
        <dbReference type="ARBA" id="ARBA00023242"/>
    </source>
</evidence>
<evidence type="ECO:0000256" key="14">
    <source>
        <dbReference type="SAM" id="MobiDB-lite"/>
    </source>
</evidence>
<keyword evidence="11" id="KW-0804">Transcription</keyword>
<keyword evidence="17" id="KW-1185">Reference proteome</keyword>
<dbReference type="Gene3D" id="3.40.50.150">
    <property type="entry name" value="Vaccinia Virus protein VP39"/>
    <property type="match status" value="1"/>
</dbReference>
<feature type="chain" id="PRO_5042841251" description="Ribosomal RNA-processing protein 8" evidence="15">
    <location>
        <begin position="17"/>
        <end position="328"/>
    </location>
</feature>
<dbReference type="InterPro" id="IPR007823">
    <property type="entry name" value="RRP8"/>
</dbReference>
<evidence type="ECO:0000256" key="5">
    <source>
        <dbReference type="ARBA" id="ARBA00022552"/>
    </source>
</evidence>
<dbReference type="PANTHER" id="PTHR12787:SF0">
    <property type="entry name" value="RIBOSOMAL RNA-PROCESSING PROTEIN 8"/>
    <property type="match status" value="1"/>
</dbReference>
<comment type="caution">
    <text evidence="16">The sequence shown here is derived from an EMBL/GenBank/DDBJ whole genome shotgun (WGS) entry which is preliminary data.</text>
</comment>
<keyword evidence="9" id="KW-0156">Chromatin regulator</keyword>
<keyword evidence="6 13" id="KW-0489">Methyltransferase</keyword>
<keyword evidence="5 13" id="KW-0698">rRNA processing</keyword>
<evidence type="ECO:0000256" key="11">
    <source>
        <dbReference type="ARBA" id="ARBA00023163"/>
    </source>
</evidence>
<dbReference type="PANTHER" id="PTHR12787">
    <property type="entry name" value="RIBOSOMAL RNA-PROCESSING PROTEIN 8"/>
    <property type="match status" value="1"/>
</dbReference>
<name>A0AAP0GXF3_9ASTR</name>
<evidence type="ECO:0000256" key="8">
    <source>
        <dbReference type="ARBA" id="ARBA00022691"/>
    </source>
</evidence>
<evidence type="ECO:0000313" key="16">
    <source>
        <dbReference type="EMBL" id="KAK9062445.1"/>
    </source>
</evidence>
<proteinExistence type="inferred from homology"/>
<dbReference type="GO" id="GO:0006325">
    <property type="term" value="P:chromatin organization"/>
    <property type="evidence" value="ECO:0007669"/>
    <property type="project" value="UniProtKB-KW"/>
</dbReference>
<feature type="compositionally biased region" description="Basic residues" evidence="14">
    <location>
        <begin position="55"/>
        <end position="64"/>
    </location>
</feature>
<dbReference type="FunFam" id="3.40.50.150:FF:000068">
    <property type="entry name" value="Ribosomal RNA-processing protein 8"/>
    <property type="match status" value="1"/>
</dbReference>
<dbReference type="AlphaFoldDB" id="A0AAP0GXF3"/>
<sequence>MFFFLTLLSLYRIGRTAPERRREHVTPTCRRLPPDLVANTSKVERTMNQEASLNSRKRKRRNNRRKTEITSTKLSNTTVTHSANLSVKQLPSTSTVFKSSSKPSSFLEKMKAKLSGGHFRMINEKLYTCSGGEALNYFKEDPSLFNMYHTGYQEQMSRWPEQPVNIIMKWLKDHSSSLVVADFGCGDARLAKGVKNKVFSIDLVSNDPSVIACDMSNTPLDSSSIDVSVFCLSLMGTNFPSFLQEAHRVLKQNGWLLIAEVKSRFDPNNGGADPDSFSEAVCDLGFTSVSKDFSNKMFILLYFKKKPKNNSSREITWPELKPCLYKRR</sequence>
<accession>A0AAP0GXF3</accession>
<dbReference type="Gene3D" id="1.10.10.2150">
    <property type="entry name" value="Ribosomal RNA-processing protein 8, N-terminal domain"/>
    <property type="match status" value="1"/>
</dbReference>
<keyword evidence="8 13" id="KW-0949">S-adenosyl-L-methionine</keyword>
<evidence type="ECO:0000256" key="1">
    <source>
        <dbReference type="ARBA" id="ARBA00004604"/>
    </source>
</evidence>
<keyword evidence="7 13" id="KW-0808">Transferase</keyword>
<organism evidence="16 17">
    <name type="scientific">Deinandra increscens subsp. villosa</name>
    <dbReference type="NCBI Taxonomy" id="3103831"/>
    <lineage>
        <taxon>Eukaryota</taxon>
        <taxon>Viridiplantae</taxon>
        <taxon>Streptophyta</taxon>
        <taxon>Embryophyta</taxon>
        <taxon>Tracheophyta</taxon>
        <taxon>Spermatophyta</taxon>
        <taxon>Magnoliopsida</taxon>
        <taxon>eudicotyledons</taxon>
        <taxon>Gunneridae</taxon>
        <taxon>Pentapetalae</taxon>
        <taxon>asterids</taxon>
        <taxon>campanulids</taxon>
        <taxon>Asterales</taxon>
        <taxon>Asteraceae</taxon>
        <taxon>Asteroideae</taxon>
        <taxon>Heliantheae alliance</taxon>
        <taxon>Madieae</taxon>
        <taxon>Madiinae</taxon>
        <taxon>Deinandra</taxon>
    </lineage>
</organism>
<evidence type="ECO:0000256" key="13">
    <source>
        <dbReference type="RuleBase" id="RU365074"/>
    </source>
</evidence>
<dbReference type="GO" id="GO:0008168">
    <property type="term" value="F:methyltransferase activity"/>
    <property type="evidence" value="ECO:0007669"/>
    <property type="project" value="UniProtKB-KW"/>
</dbReference>
<dbReference type="Proteomes" id="UP001408789">
    <property type="component" value="Unassembled WGS sequence"/>
</dbReference>
<feature type="signal peptide" evidence="15">
    <location>
        <begin position="1"/>
        <end position="16"/>
    </location>
</feature>
<comment type="function">
    <text evidence="13">Probable methyltransferase required to silence rDNA.</text>
</comment>
<dbReference type="EC" id="2.1.1.-" evidence="13"/>
<keyword evidence="4" id="KW-0678">Repressor</keyword>
<comment type="similarity">
    <text evidence="2 13">Belongs to the methyltransferase superfamily. RRP8 family.</text>
</comment>
<dbReference type="SUPFAM" id="SSF53335">
    <property type="entry name" value="S-adenosyl-L-methionine-dependent methyltransferases"/>
    <property type="match status" value="1"/>
</dbReference>
<dbReference type="GO" id="GO:0006364">
    <property type="term" value="P:rRNA processing"/>
    <property type="evidence" value="ECO:0007669"/>
    <property type="project" value="UniProtKB-UniRule"/>
</dbReference>
<evidence type="ECO:0000256" key="10">
    <source>
        <dbReference type="ARBA" id="ARBA00023015"/>
    </source>
</evidence>
<reference evidence="16 17" key="1">
    <citation type="submission" date="2024-04" db="EMBL/GenBank/DDBJ databases">
        <title>The reference genome of an endangered Asteraceae, Deinandra increscens subsp. villosa, native to the Central Coast of California.</title>
        <authorList>
            <person name="Guilliams M."/>
            <person name="Hasenstab-Lehman K."/>
            <person name="Meyer R."/>
            <person name="Mcevoy S."/>
        </authorList>
    </citation>
    <scope>NUCLEOTIDE SEQUENCE [LARGE SCALE GENOMIC DNA]</scope>
    <source>
        <tissue evidence="16">Leaf</tissue>
    </source>
</reference>
<gene>
    <name evidence="16" type="ORF">SSX86_019631</name>
</gene>
<evidence type="ECO:0000256" key="4">
    <source>
        <dbReference type="ARBA" id="ARBA00022491"/>
    </source>
</evidence>